<dbReference type="Proteomes" id="UP001195965">
    <property type="component" value="Chromosome"/>
</dbReference>
<dbReference type="EMBL" id="CP127526">
    <property type="protein sequence ID" value="XRI73000.1"/>
    <property type="molecule type" value="Genomic_DNA"/>
</dbReference>
<proteinExistence type="predicted"/>
<reference evidence="1 2" key="1">
    <citation type="journal article" date="2021" name="ISME J.">
        <title>Genomic evolution of the class Acidithiobacillia: deep-branching Proteobacteria living in extreme acidic conditions.</title>
        <authorList>
            <person name="Moya-Beltran A."/>
            <person name="Beard S."/>
            <person name="Rojas-Villalobos C."/>
            <person name="Issotta F."/>
            <person name="Gallardo Y."/>
            <person name="Ulloa R."/>
            <person name="Giaveno A."/>
            <person name="Degli Esposti M."/>
            <person name="Johnson D.B."/>
            <person name="Quatrini R."/>
        </authorList>
    </citation>
    <scope>NUCLEOTIDE SEQUENCE [LARGE SCALE GENOMIC DNA]</scope>
    <source>
        <strain evidence="1 2">GG1-14</strain>
    </source>
</reference>
<sequence length="66" mass="7660">MNTLRPLSEAMIEQYMQITFEAMDLTVETAWYPDIRNYFNISAHLAGVLEAFPLDFTEDLATVFRP</sequence>
<protein>
    <submittedName>
        <fullName evidence="1">DUF4089 domain-containing protein</fullName>
    </submittedName>
</protein>
<keyword evidence="2" id="KW-1185">Reference proteome</keyword>
<gene>
    <name evidence="1" type="ORF">HHS34_011180</name>
</gene>
<evidence type="ECO:0000313" key="2">
    <source>
        <dbReference type="Proteomes" id="UP001195965"/>
    </source>
</evidence>
<accession>A0ACD5HDQ6</accession>
<name>A0ACD5HDQ6_9PROT</name>
<organism evidence="1 2">
    <name type="scientific">Acidithiobacillus montserratensis</name>
    <dbReference type="NCBI Taxonomy" id="2729135"/>
    <lineage>
        <taxon>Bacteria</taxon>
        <taxon>Pseudomonadati</taxon>
        <taxon>Pseudomonadota</taxon>
        <taxon>Acidithiobacillia</taxon>
        <taxon>Acidithiobacillales</taxon>
        <taxon>Acidithiobacillaceae</taxon>
        <taxon>Acidithiobacillus</taxon>
    </lineage>
</organism>
<evidence type="ECO:0000313" key="1">
    <source>
        <dbReference type="EMBL" id="XRI73000.1"/>
    </source>
</evidence>